<dbReference type="InterPro" id="IPR050596">
    <property type="entry name" value="AspAT/PAT-like"/>
</dbReference>
<keyword evidence="3 6" id="KW-0032">Aminotransferase</keyword>
<dbReference type="InterPro" id="IPR004839">
    <property type="entry name" value="Aminotransferase_I/II_large"/>
</dbReference>
<dbReference type="InterPro" id="IPR015424">
    <property type="entry name" value="PyrdxlP-dep_Trfase"/>
</dbReference>
<dbReference type="PANTHER" id="PTHR46383">
    <property type="entry name" value="ASPARTATE AMINOTRANSFERASE"/>
    <property type="match status" value="1"/>
</dbReference>
<dbReference type="AlphaFoldDB" id="D5ECK7"/>
<name>D5ECK7_AMICL</name>
<dbReference type="GO" id="GO:0030170">
    <property type="term" value="F:pyridoxal phosphate binding"/>
    <property type="evidence" value="ECO:0007669"/>
    <property type="project" value="InterPro"/>
</dbReference>
<dbReference type="eggNOG" id="COG0436">
    <property type="taxonomic scope" value="Bacteria"/>
</dbReference>
<keyword evidence="4 6" id="KW-0808">Transferase</keyword>
<evidence type="ECO:0000256" key="5">
    <source>
        <dbReference type="ARBA" id="ARBA00022898"/>
    </source>
</evidence>
<dbReference type="InterPro" id="IPR004838">
    <property type="entry name" value="NHTrfase_class1_PyrdxlP-BS"/>
</dbReference>
<dbReference type="HOGENOM" id="CLU_017584_4_3_0"/>
<evidence type="ECO:0000256" key="6">
    <source>
        <dbReference type="RuleBase" id="RU000481"/>
    </source>
</evidence>
<dbReference type="InterPro" id="IPR015421">
    <property type="entry name" value="PyrdxlP-dep_Trfase_major"/>
</dbReference>
<evidence type="ECO:0000313" key="9">
    <source>
        <dbReference type="Proteomes" id="UP000002366"/>
    </source>
</evidence>
<organism evidence="8 9">
    <name type="scientific">Aminobacterium colombiense (strain DSM 12261 / ALA-1)</name>
    <dbReference type="NCBI Taxonomy" id="572547"/>
    <lineage>
        <taxon>Bacteria</taxon>
        <taxon>Thermotogati</taxon>
        <taxon>Synergistota</taxon>
        <taxon>Synergistia</taxon>
        <taxon>Synergistales</taxon>
        <taxon>Aminobacteriaceae</taxon>
        <taxon>Aminobacterium</taxon>
    </lineage>
</organism>
<proteinExistence type="inferred from homology"/>
<evidence type="ECO:0000256" key="1">
    <source>
        <dbReference type="ARBA" id="ARBA00001933"/>
    </source>
</evidence>
<dbReference type="OrthoDB" id="9803354at2"/>
<dbReference type="Proteomes" id="UP000002366">
    <property type="component" value="Chromosome"/>
</dbReference>
<keyword evidence="5" id="KW-0663">Pyridoxal phosphate</keyword>
<comment type="cofactor">
    <cofactor evidence="1 6">
        <name>pyridoxal 5'-phosphate</name>
        <dbReference type="ChEBI" id="CHEBI:597326"/>
    </cofactor>
</comment>
<keyword evidence="9" id="KW-1185">Reference proteome</keyword>
<evidence type="ECO:0000256" key="3">
    <source>
        <dbReference type="ARBA" id="ARBA00022576"/>
    </source>
</evidence>
<dbReference type="Pfam" id="PF00155">
    <property type="entry name" value="Aminotran_1_2"/>
    <property type="match status" value="1"/>
</dbReference>
<dbReference type="Gene3D" id="3.40.640.10">
    <property type="entry name" value="Type I PLP-dependent aspartate aminotransferase-like (Major domain)"/>
    <property type="match status" value="1"/>
</dbReference>
<dbReference type="CDD" id="cd00609">
    <property type="entry name" value="AAT_like"/>
    <property type="match status" value="1"/>
</dbReference>
<protein>
    <recommendedName>
        <fullName evidence="6">Aminotransferase</fullName>
        <ecNumber evidence="6">2.6.1.-</ecNumber>
    </recommendedName>
</protein>
<dbReference type="PROSITE" id="PS00105">
    <property type="entry name" value="AA_TRANSFER_CLASS_1"/>
    <property type="match status" value="1"/>
</dbReference>
<dbReference type="Gene3D" id="3.90.1150.10">
    <property type="entry name" value="Aspartate Aminotransferase, domain 1"/>
    <property type="match status" value="1"/>
</dbReference>
<dbReference type="PANTHER" id="PTHR46383:SF1">
    <property type="entry name" value="ASPARTATE AMINOTRANSFERASE"/>
    <property type="match status" value="1"/>
</dbReference>
<feature type="domain" description="Aminotransferase class I/classII large" evidence="7">
    <location>
        <begin position="31"/>
        <end position="387"/>
    </location>
</feature>
<sequence>MRISDRIARMKPSATSLMAAKAREKRSQGFKVISFTTGEPDYDSPSEAVIAARKAMDERQTHYPPTSGITSLREAVGEYYRDHMGLIYDPSREIVVGTGAKQLIYEALGALVNPGDEVIVFPPAWVSYVEQIRLFEGVPVEVETSDTNFIPDIERTEKAITPRTVAMIINSPNNPTGAIYPEECLRGLAELACKKGIMIINDEIYERLVFDQEECPQILKVCPEARNWVLNVNGVSKAFAMTGWRIGYALGPGKLIKAISDFQGHLTSGTSTISQWASVGALVKSQEYCETMRKGFFERRNLIVDLLSQIEYINFVKPQGAFYVFVDISSCLKRENGIYLENDVAFCEGLLERKNVAMVPGTAFLSPGFVRISYSCSKEDICEGVKRFIEYLEEIHAVN</sequence>
<dbReference type="EC" id="2.6.1.-" evidence="6"/>
<dbReference type="EMBL" id="CP001997">
    <property type="protein sequence ID" value="ADE56289.1"/>
    <property type="molecule type" value="Genomic_DNA"/>
</dbReference>
<dbReference type="GO" id="GO:0006520">
    <property type="term" value="P:amino acid metabolic process"/>
    <property type="evidence" value="ECO:0007669"/>
    <property type="project" value="InterPro"/>
</dbReference>
<dbReference type="STRING" id="572547.Amico_0142"/>
<dbReference type="KEGG" id="aco:Amico_0142"/>
<dbReference type="InterPro" id="IPR015422">
    <property type="entry name" value="PyrdxlP-dep_Trfase_small"/>
</dbReference>
<evidence type="ECO:0000259" key="7">
    <source>
        <dbReference type="Pfam" id="PF00155"/>
    </source>
</evidence>
<dbReference type="RefSeq" id="WP_013047555.1">
    <property type="nucleotide sequence ID" value="NC_014011.1"/>
</dbReference>
<gene>
    <name evidence="8" type="ordered locus">Amico_0142</name>
</gene>
<evidence type="ECO:0000313" key="8">
    <source>
        <dbReference type="EMBL" id="ADE56289.1"/>
    </source>
</evidence>
<dbReference type="GO" id="GO:0008483">
    <property type="term" value="F:transaminase activity"/>
    <property type="evidence" value="ECO:0007669"/>
    <property type="project" value="UniProtKB-KW"/>
</dbReference>
<dbReference type="SUPFAM" id="SSF53383">
    <property type="entry name" value="PLP-dependent transferases"/>
    <property type="match status" value="1"/>
</dbReference>
<evidence type="ECO:0000256" key="4">
    <source>
        <dbReference type="ARBA" id="ARBA00022679"/>
    </source>
</evidence>
<comment type="similarity">
    <text evidence="2 6">Belongs to the class-I pyridoxal-phosphate-dependent aminotransferase family.</text>
</comment>
<accession>D5ECK7</accession>
<reference evidence="8 9" key="1">
    <citation type="journal article" date="2010" name="Stand. Genomic Sci.">
        <title>Complete genome sequence of Aminobacterium colombiense type strain (ALA-1).</title>
        <authorList>
            <person name="Chertkov O."/>
            <person name="Sikorski J."/>
            <person name="Brambilla E."/>
            <person name="Lapidus A."/>
            <person name="Copeland A."/>
            <person name="Glavina Del Rio T."/>
            <person name="Nolan M."/>
            <person name="Lucas S."/>
            <person name="Tice H."/>
            <person name="Cheng J.F."/>
            <person name="Han C."/>
            <person name="Detter J.C."/>
            <person name="Bruce D."/>
            <person name="Tapia R."/>
            <person name="Goodwin L."/>
            <person name="Pitluck S."/>
            <person name="Liolios K."/>
            <person name="Ivanova N."/>
            <person name="Mavromatis K."/>
            <person name="Ovchinnikova G."/>
            <person name="Pati A."/>
            <person name="Chen A."/>
            <person name="Palaniappan K."/>
            <person name="Land M."/>
            <person name="Hauser L."/>
            <person name="Chang Y.J."/>
            <person name="Jeffries C.D."/>
            <person name="Spring S."/>
            <person name="Rohde M."/>
            <person name="Goker M."/>
            <person name="Bristow J."/>
            <person name="Eisen J.A."/>
            <person name="Markowitz V."/>
            <person name="Hugenholtz P."/>
            <person name="Kyrpides N.C."/>
            <person name="Klenk H.P."/>
        </authorList>
    </citation>
    <scope>NUCLEOTIDE SEQUENCE [LARGE SCALE GENOMIC DNA]</scope>
    <source>
        <strain evidence="9">DSM 12261 / ALA-1</strain>
    </source>
</reference>
<dbReference type="FunFam" id="3.40.640.10:FF:000033">
    <property type="entry name" value="Aspartate aminotransferase"/>
    <property type="match status" value="1"/>
</dbReference>
<evidence type="ECO:0000256" key="2">
    <source>
        <dbReference type="ARBA" id="ARBA00007441"/>
    </source>
</evidence>